<dbReference type="EMBL" id="CP027657">
    <property type="protein sequence ID" value="AVO53922.1"/>
    <property type="molecule type" value="Genomic_DNA"/>
</dbReference>
<sequence length="67" mass="7166">MQSGASVPIFPDFIRATCFSSPLPFMGGGRGEGMRCRENTLSRPAGTLGFGILRRPTSCIHAVVSHE</sequence>
<accession>A0A2R3QQD6</accession>
<evidence type="ECO:0000313" key="2">
    <source>
        <dbReference type="Proteomes" id="UP000238327"/>
    </source>
</evidence>
<reference evidence="1 2" key="1">
    <citation type="submission" date="2018-03" db="EMBL/GenBank/DDBJ databases">
        <title>Complete genome sequence and methylome analysis of Pseudomonas mendocina NEB 698.</title>
        <authorList>
            <person name="Morgan R.D."/>
        </authorList>
    </citation>
    <scope>NUCLEOTIDE SEQUENCE [LARGE SCALE GENOMIC DNA]</scope>
    <source>
        <strain evidence="1 2">NEB698</strain>
    </source>
</reference>
<proteinExistence type="predicted"/>
<evidence type="ECO:0000313" key="1">
    <source>
        <dbReference type="EMBL" id="AVO53922.1"/>
    </source>
</evidence>
<dbReference type="Proteomes" id="UP000238327">
    <property type="component" value="Chromosome"/>
</dbReference>
<dbReference type="AlphaFoldDB" id="A0A2R3QQD6"/>
<organism evidence="1 2">
    <name type="scientific">Ectopseudomonas mendocina</name>
    <name type="common">Pseudomonas mendocina</name>
    <dbReference type="NCBI Taxonomy" id="300"/>
    <lineage>
        <taxon>Bacteria</taxon>
        <taxon>Pseudomonadati</taxon>
        <taxon>Pseudomonadota</taxon>
        <taxon>Gammaproteobacteria</taxon>
        <taxon>Pseudomonadales</taxon>
        <taxon>Pseudomonadaceae</taxon>
        <taxon>Ectopseudomonas</taxon>
    </lineage>
</organism>
<name>A0A2R3QQD6_ECTME</name>
<gene>
    <name evidence="1" type="ORF">C7A17_14505</name>
</gene>
<protein>
    <submittedName>
        <fullName evidence="1">Uncharacterized protein</fullName>
    </submittedName>
</protein>